<sequence>MPSSFSHTLCEIHTCLPGKGTPALVFFPFPEWLRAPGHTLQNTTQNRGHPPCGAMRSLRFPAHPATPAPQTE</sequence>
<evidence type="ECO:0000313" key="2">
    <source>
        <dbReference type="Proteomes" id="UP000276834"/>
    </source>
</evidence>
<dbReference type="EMBL" id="QUSF01000017">
    <property type="protein sequence ID" value="RLW02770.1"/>
    <property type="molecule type" value="Genomic_DNA"/>
</dbReference>
<organism evidence="1 2">
    <name type="scientific">Chloebia gouldiae</name>
    <name type="common">Gouldian finch</name>
    <name type="synonym">Erythrura gouldiae</name>
    <dbReference type="NCBI Taxonomy" id="44316"/>
    <lineage>
        <taxon>Eukaryota</taxon>
        <taxon>Metazoa</taxon>
        <taxon>Chordata</taxon>
        <taxon>Craniata</taxon>
        <taxon>Vertebrata</taxon>
        <taxon>Euteleostomi</taxon>
        <taxon>Archelosauria</taxon>
        <taxon>Archosauria</taxon>
        <taxon>Dinosauria</taxon>
        <taxon>Saurischia</taxon>
        <taxon>Theropoda</taxon>
        <taxon>Coelurosauria</taxon>
        <taxon>Aves</taxon>
        <taxon>Neognathae</taxon>
        <taxon>Neoaves</taxon>
        <taxon>Telluraves</taxon>
        <taxon>Australaves</taxon>
        <taxon>Passeriformes</taxon>
        <taxon>Passeroidea</taxon>
        <taxon>Passeridae</taxon>
        <taxon>Chloebia</taxon>
    </lineage>
</organism>
<accession>A0A3L8SIQ3</accession>
<keyword evidence="2" id="KW-1185">Reference proteome</keyword>
<name>A0A3L8SIQ3_CHLGU</name>
<gene>
    <name evidence="1" type="ORF">DV515_00006742</name>
</gene>
<dbReference type="AlphaFoldDB" id="A0A3L8SIQ3"/>
<comment type="caution">
    <text evidence="1">The sequence shown here is derived from an EMBL/GenBank/DDBJ whole genome shotgun (WGS) entry which is preliminary data.</text>
</comment>
<proteinExistence type="predicted"/>
<protein>
    <submittedName>
        <fullName evidence="1">Uncharacterized protein</fullName>
    </submittedName>
</protein>
<evidence type="ECO:0000313" key="1">
    <source>
        <dbReference type="EMBL" id="RLW02770.1"/>
    </source>
</evidence>
<dbReference type="Proteomes" id="UP000276834">
    <property type="component" value="Unassembled WGS sequence"/>
</dbReference>
<reference evidence="1 2" key="1">
    <citation type="journal article" date="2018" name="Proc. R. Soc. B">
        <title>A non-coding region near Follistatin controls head colour polymorphism in the Gouldian finch.</title>
        <authorList>
            <person name="Toomey M.B."/>
            <person name="Marques C.I."/>
            <person name="Andrade P."/>
            <person name="Araujo P.M."/>
            <person name="Sabatino S."/>
            <person name="Gazda M.A."/>
            <person name="Afonso S."/>
            <person name="Lopes R.J."/>
            <person name="Corbo J.C."/>
            <person name="Carneiro M."/>
        </authorList>
    </citation>
    <scope>NUCLEOTIDE SEQUENCE [LARGE SCALE GENOMIC DNA]</scope>
    <source>
        <strain evidence="1">Red01</strain>
        <tissue evidence="1">Muscle</tissue>
    </source>
</reference>